<accession>K1QC23</accession>
<gene>
    <name evidence="10" type="ORF">CGI_10025817</name>
</gene>
<dbReference type="GO" id="GO:0005886">
    <property type="term" value="C:plasma membrane"/>
    <property type="evidence" value="ECO:0007669"/>
    <property type="project" value="TreeGrafter"/>
</dbReference>
<protein>
    <recommendedName>
        <fullName evidence="3">carbonic anhydrase</fullName>
        <ecNumber evidence="3">4.2.1.1</ecNumber>
    </recommendedName>
</protein>
<evidence type="ECO:0000256" key="7">
    <source>
        <dbReference type="ARBA" id="ARBA00023239"/>
    </source>
</evidence>
<dbReference type="FunCoup" id="K1QC23">
    <property type="interactions" value="7"/>
</dbReference>
<dbReference type="InterPro" id="IPR001148">
    <property type="entry name" value="CA_dom"/>
</dbReference>
<keyword evidence="7" id="KW-0456">Lyase</keyword>
<evidence type="ECO:0000259" key="9">
    <source>
        <dbReference type="PROSITE" id="PS51144"/>
    </source>
</evidence>
<dbReference type="InterPro" id="IPR036398">
    <property type="entry name" value="CA_dom_sf"/>
</dbReference>
<feature type="domain" description="Alpha-carbonic anhydrase" evidence="9">
    <location>
        <begin position="47"/>
        <end position="276"/>
    </location>
</feature>
<comment type="similarity">
    <text evidence="2">Belongs to the alpha-carbonic anhydrase family.</text>
</comment>
<keyword evidence="5" id="KW-0479">Metal-binding</keyword>
<reference evidence="10" key="1">
    <citation type="journal article" date="2012" name="Nature">
        <title>The oyster genome reveals stress adaptation and complexity of shell formation.</title>
        <authorList>
            <person name="Zhang G."/>
            <person name="Fang X."/>
            <person name="Guo X."/>
            <person name="Li L."/>
            <person name="Luo R."/>
            <person name="Xu F."/>
            <person name="Yang P."/>
            <person name="Zhang L."/>
            <person name="Wang X."/>
            <person name="Qi H."/>
            <person name="Xiong Z."/>
            <person name="Que H."/>
            <person name="Xie Y."/>
            <person name="Holland P.W."/>
            <person name="Paps J."/>
            <person name="Zhu Y."/>
            <person name="Wu F."/>
            <person name="Chen Y."/>
            <person name="Wang J."/>
            <person name="Peng C."/>
            <person name="Meng J."/>
            <person name="Yang L."/>
            <person name="Liu J."/>
            <person name="Wen B."/>
            <person name="Zhang N."/>
            <person name="Huang Z."/>
            <person name="Zhu Q."/>
            <person name="Feng Y."/>
            <person name="Mount A."/>
            <person name="Hedgecock D."/>
            <person name="Xu Z."/>
            <person name="Liu Y."/>
            <person name="Domazet-Loso T."/>
            <person name="Du Y."/>
            <person name="Sun X."/>
            <person name="Zhang S."/>
            <person name="Liu B."/>
            <person name="Cheng P."/>
            <person name="Jiang X."/>
            <person name="Li J."/>
            <person name="Fan D."/>
            <person name="Wang W."/>
            <person name="Fu W."/>
            <person name="Wang T."/>
            <person name="Wang B."/>
            <person name="Zhang J."/>
            <person name="Peng Z."/>
            <person name="Li Y."/>
            <person name="Li N."/>
            <person name="Wang J."/>
            <person name="Chen M."/>
            <person name="He Y."/>
            <person name="Tan F."/>
            <person name="Song X."/>
            <person name="Zheng Q."/>
            <person name="Huang R."/>
            <person name="Yang H."/>
            <person name="Du X."/>
            <person name="Chen L."/>
            <person name="Yang M."/>
            <person name="Gaffney P.M."/>
            <person name="Wang S."/>
            <person name="Luo L."/>
            <person name="She Z."/>
            <person name="Ming Y."/>
            <person name="Huang W."/>
            <person name="Zhang S."/>
            <person name="Huang B."/>
            <person name="Zhang Y."/>
            <person name="Qu T."/>
            <person name="Ni P."/>
            <person name="Miao G."/>
            <person name="Wang J."/>
            <person name="Wang Q."/>
            <person name="Steinberg C.E."/>
            <person name="Wang H."/>
            <person name="Li N."/>
            <person name="Qian L."/>
            <person name="Zhang G."/>
            <person name="Li Y."/>
            <person name="Yang H."/>
            <person name="Liu X."/>
            <person name="Wang J."/>
            <person name="Yin Y."/>
            <person name="Wang J."/>
        </authorList>
    </citation>
    <scope>NUCLEOTIDE SEQUENCE [LARGE SCALE GENOMIC DNA]</scope>
    <source>
        <strain evidence="10">05x7-T-G4-1.051#20</strain>
    </source>
</reference>
<evidence type="ECO:0000256" key="8">
    <source>
        <dbReference type="ARBA" id="ARBA00048348"/>
    </source>
</evidence>
<dbReference type="SMART" id="SM01057">
    <property type="entry name" value="Carb_anhydrase"/>
    <property type="match status" value="1"/>
</dbReference>
<evidence type="ECO:0000256" key="2">
    <source>
        <dbReference type="ARBA" id="ARBA00010718"/>
    </source>
</evidence>
<dbReference type="GO" id="GO:0004089">
    <property type="term" value="F:carbonate dehydratase activity"/>
    <property type="evidence" value="ECO:0007669"/>
    <property type="project" value="UniProtKB-EC"/>
</dbReference>
<dbReference type="PROSITE" id="PS51144">
    <property type="entry name" value="ALPHA_CA_2"/>
    <property type="match status" value="1"/>
</dbReference>
<dbReference type="EC" id="4.2.1.1" evidence="3"/>
<dbReference type="Pfam" id="PF00194">
    <property type="entry name" value="Carb_anhydrase"/>
    <property type="match status" value="2"/>
</dbReference>
<dbReference type="InParanoid" id="K1QC23"/>
<comment type="subcellular location">
    <subcellularLocation>
        <location evidence="1">Secreted</location>
    </subcellularLocation>
</comment>
<dbReference type="GO" id="GO:0008270">
    <property type="term" value="F:zinc ion binding"/>
    <property type="evidence" value="ECO:0007669"/>
    <property type="project" value="InterPro"/>
</dbReference>
<evidence type="ECO:0000256" key="4">
    <source>
        <dbReference type="ARBA" id="ARBA00022525"/>
    </source>
</evidence>
<dbReference type="HOGENOM" id="CLU_039326_2_0_1"/>
<keyword evidence="4" id="KW-0964">Secreted</keyword>
<dbReference type="AlphaFoldDB" id="K1QC23"/>
<evidence type="ECO:0000256" key="6">
    <source>
        <dbReference type="ARBA" id="ARBA00022833"/>
    </source>
</evidence>
<dbReference type="GO" id="GO:0005576">
    <property type="term" value="C:extracellular region"/>
    <property type="evidence" value="ECO:0007669"/>
    <property type="project" value="UniProtKB-SubCell"/>
</dbReference>
<name>K1QC23_MAGGI</name>
<dbReference type="EMBL" id="JH817066">
    <property type="protein sequence ID" value="EKC26360.1"/>
    <property type="molecule type" value="Genomic_DNA"/>
</dbReference>
<dbReference type="InterPro" id="IPR023561">
    <property type="entry name" value="Carbonic_anhydrase_a-class"/>
</dbReference>
<evidence type="ECO:0000256" key="5">
    <source>
        <dbReference type="ARBA" id="ARBA00022723"/>
    </source>
</evidence>
<dbReference type="SUPFAM" id="SSF51069">
    <property type="entry name" value="Carbonic anhydrase"/>
    <property type="match status" value="1"/>
</dbReference>
<organism evidence="10">
    <name type="scientific">Magallana gigas</name>
    <name type="common">Pacific oyster</name>
    <name type="synonym">Crassostrea gigas</name>
    <dbReference type="NCBI Taxonomy" id="29159"/>
    <lineage>
        <taxon>Eukaryota</taxon>
        <taxon>Metazoa</taxon>
        <taxon>Spiralia</taxon>
        <taxon>Lophotrochozoa</taxon>
        <taxon>Mollusca</taxon>
        <taxon>Bivalvia</taxon>
        <taxon>Autobranchia</taxon>
        <taxon>Pteriomorphia</taxon>
        <taxon>Ostreida</taxon>
        <taxon>Ostreoidea</taxon>
        <taxon>Ostreidae</taxon>
        <taxon>Magallana</taxon>
    </lineage>
</organism>
<evidence type="ECO:0000256" key="3">
    <source>
        <dbReference type="ARBA" id="ARBA00012925"/>
    </source>
</evidence>
<keyword evidence="6" id="KW-0862">Zinc</keyword>
<dbReference type="PANTHER" id="PTHR18952">
    <property type="entry name" value="CARBONIC ANHYDRASE"/>
    <property type="match status" value="1"/>
</dbReference>
<dbReference type="Gene3D" id="3.10.200.10">
    <property type="entry name" value="Alpha carbonic anhydrase"/>
    <property type="match status" value="2"/>
</dbReference>
<dbReference type="CDD" id="cd00326">
    <property type="entry name" value="alpha_CA"/>
    <property type="match status" value="1"/>
</dbReference>
<comment type="catalytic activity">
    <reaction evidence="8">
        <text>hydrogencarbonate + H(+) = CO2 + H2O</text>
        <dbReference type="Rhea" id="RHEA:10748"/>
        <dbReference type="ChEBI" id="CHEBI:15377"/>
        <dbReference type="ChEBI" id="CHEBI:15378"/>
        <dbReference type="ChEBI" id="CHEBI:16526"/>
        <dbReference type="ChEBI" id="CHEBI:17544"/>
        <dbReference type="EC" id="4.2.1.1"/>
    </reaction>
</comment>
<sequence length="308" mass="35201">MPLRQKRFVIVIWNKKDNIELGKMAHTFFQFVVFLFGKLHFERVSGASWSYEGTNGPSYWKDNNPICNGQSQSPINLPPLAEVKYDRKLTPFRLHDFDKPGSVYNLTMKNNKHTVQVDVEGGSTLMVSGGGLIHSTYKVAQFHFHWGSDNTKGSEHTYNGISYPMEINDDKNCNYSPLVDLMMNVAAGGTTVSLPDFKLRHLMPMMFGDYFRYDGSLTTPPCYQSVQWTVFWQKIHISSAQMAKFRQLYGDTQSYSLSNNYRPVQPLNGRSVRTNVNILETASGSGHVFQNNVIVFFMIMFPFIMSCF</sequence>
<evidence type="ECO:0000313" key="10">
    <source>
        <dbReference type="EMBL" id="EKC26360.1"/>
    </source>
</evidence>
<dbReference type="PANTHER" id="PTHR18952:SF265">
    <property type="entry name" value="CARBONIC ANHYDRASE"/>
    <property type="match status" value="1"/>
</dbReference>
<evidence type="ECO:0000256" key="1">
    <source>
        <dbReference type="ARBA" id="ARBA00004613"/>
    </source>
</evidence>
<proteinExistence type="inferred from homology"/>